<dbReference type="OrthoDB" id="8662779at2"/>
<evidence type="ECO:0008006" key="3">
    <source>
        <dbReference type="Google" id="ProtNLM"/>
    </source>
</evidence>
<sequence length="90" mass="9955">MTGDRAGFLTEADLLRRIAMTRQNVISERTGLSDSQVNRIVSGQSGLTLGKVVPFLHAIGYEVIEREGDRVSVPREEYEAIRILARKALG</sequence>
<proteinExistence type="predicted"/>
<evidence type="ECO:0000313" key="1">
    <source>
        <dbReference type="EMBL" id="ADE14147.1"/>
    </source>
</evidence>
<dbReference type="STRING" id="472759.Nhal_0974"/>
<reference evidence="2" key="1">
    <citation type="submission" date="2010-04" db="EMBL/GenBank/DDBJ databases">
        <title>Complete genome sequence of Nitrosococcus halophilus Nc4, a salt-adapted, aerobic obligate ammonia-oxidizing sulfur purple bacterium.</title>
        <authorList>
            <consortium name="US DOE Joint Genome Institute"/>
            <person name="Campbell M.A."/>
            <person name="Malfatti S.A."/>
            <person name="Chain P.S.G."/>
            <person name="Heidelberg J.F."/>
            <person name="Ward B.B."/>
            <person name="Klotz M.G."/>
        </authorList>
    </citation>
    <scope>NUCLEOTIDE SEQUENCE [LARGE SCALE GENOMIC DNA]</scope>
    <source>
        <strain evidence="2">Nc4</strain>
    </source>
</reference>
<dbReference type="KEGG" id="nhl:Nhal_0974"/>
<dbReference type="InterPro" id="IPR010982">
    <property type="entry name" value="Lambda_DNA-bd_dom_sf"/>
</dbReference>
<dbReference type="Gene3D" id="1.10.260.40">
    <property type="entry name" value="lambda repressor-like DNA-binding domains"/>
    <property type="match status" value="1"/>
</dbReference>
<organism evidence="1 2">
    <name type="scientific">Nitrosococcus halophilus (strain Nc4)</name>
    <dbReference type="NCBI Taxonomy" id="472759"/>
    <lineage>
        <taxon>Bacteria</taxon>
        <taxon>Pseudomonadati</taxon>
        <taxon>Pseudomonadota</taxon>
        <taxon>Gammaproteobacteria</taxon>
        <taxon>Chromatiales</taxon>
        <taxon>Chromatiaceae</taxon>
        <taxon>Nitrosococcus</taxon>
    </lineage>
</organism>
<dbReference type="SUPFAM" id="SSF47413">
    <property type="entry name" value="lambda repressor-like DNA-binding domains"/>
    <property type="match status" value="1"/>
</dbReference>
<dbReference type="GO" id="GO:0003677">
    <property type="term" value="F:DNA binding"/>
    <property type="evidence" value="ECO:0007669"/>
    <property type="project" value="InterPro"/>
</dbReference>
<dbReference type="AlphaFoldDB" id="D5BYG4"/>
<dbReference type="Proteomes" id="UP000001844">
    <property type="component" value="Chromosome"/>
</dbReference>
<dbReference type="EMBL" id="CP001798">
    <property type="protein sequence ID" value="ADE14147.1"/>
    <property type="molecule type" value="Genomic_DNA"/>
</dbReference>
<keyword evidence="2" id="KW-1185">Reference proteome</keyword>
<evidence type="ECO:0000313" key="2">
    <source>
        <dbReference type="Proteomes" id="UP000001844"/>
    </source>
</evidence>
<gene>
    <name evidence="1" type="ordered locus">Nhal_0974</name>
</gene>
<protein>
    <recommendedName>
        <fullName evidence="3">HTH cro/C1-type domain-containing protein</fullName>
    </recommendedName>
</protein>
<dbReference type="HOGENOM" id="CLU_2437820_0_0_6"/>
<name>D5BYG4_NITHN</name>
<dbReference type="RefSeq" id="WP_013032039.1">
    <property type="nucleotide sequence ID" value="NC_013960.1"/>
</dbReference>
<accession>D5BYG4</accession>